<feature type="domain" description="Translation initiation factor IF2/IF5" evidence="10">
    <location>
        <begin position="35"/>
        <end position="142"/>
    </location>
</feature>
<keyword evidence="6 9" id="KW-0648">Protein biosynthesis</keyword>
<accession>A0A218NZX8</accession>
<comment type="function">
    <text evidence="1 9">eIF-2 functions in the early steps of protein synthesis by forming a ternary complex with GTP and initiator tRNA.</text>
</comment>
<dbReference type="InterPro" id="IPR016189">
    <property type="entry name" value="Transl_init_fac_IF2/IF5_N"/>
</dbReference>
<protein>
    <recommendedName>
        <fullName evidence="4 9">Translation initiation factor 2 subunit beta</fullName>
    </recommendedName>
    <alternativeName>
        <fullName evidence="7 9">aIF2-beta</fullName>
    </alternativeName>
    <alternativeName>
        <fullName evidence="8 9">eIF-2-beta</fullName>
    </alternativeName>
</protein>
<dbReference type="InterPro" id="IPR002735">
    <property type="entry name" value="Transl_init_fac_IF2/IF5_dom"/>
</dbReference>
<dbReference type="Pfam" id="PF01873">
    <property type="entry name" value="eIF-5_eIF-2B"/>
    <property type="match status" value="1"/>
</dbReference>
<name>A0A218NZX8_THECE</name>
<dbReference type="EMBL" id="CP014854">
    <property type="protein sequence ID" value="ASI98248.1"/>
    <property type="molecule type" value="Genomic_DNA"/>
</dbReference>
<evidence type="ECO:0000256" key="7">
    <source>
        <dbReference type="ARBA" id="ARBA00031466"/>
    </source>
</evidence>
<evidence type="ECO:0000256" key="5">
    <source>
        <dbReference type="ARBA" id="ARBA00022540"/>
    </source>
</evidence>
<dbReference type="FunFam" id="3.30.30.170:FF:000001">
    <property type="entry name" value="Eukaryotic translation initiation factor 2 subunit"/>
    <property type="match status" value="1"/>
</dbReference>
<dbReference type="Proteomes" id="UP000197156">
    <property type="component" value="Chromosome"/>
</dbReference>
<dbReference type="SUPFAM" id="SSF100966">
    <property type="entry name" value="Translation initiation factor 2 beta, aIF2beta, N-terminal domain"/>
    <property type="match status" value="1"/>
</dbReference>
<evidence type="ECO:0000256" key="3">
    <source>
        <dbReference type="ARBA" id="ARBA00011243"/>
    </source>
</evidence>
<dbReference type="PANTHER" id="PTHR23001">
    <property type="entry name" value="EUKARYOTIC TRANSLATION INITIATION FACTOR"/>
    <property type="match status" value="1"/>
</dbReference>
<dbReference type="GeneID" id="33323289"/>
<sequence length="148" mass="16970">MEVRKVSEKKVDFYDFEGLLDKAYEELPENVKHHDSRFEVPAARVTIAGNRTIIENFVDMAEAMNRDPNHLLKFILREVGTAGTIEGRRVILQGRFTPYLIGNKMKKYIKDYVICPVCGSPDTKIIKKGRFHFLKCEACGAETPIQHL</sequence>
<proteinExistence type="inferred from homology"/>
<dbReference type="NCBIfam" id="TIGR00311">
    <property type="entry name" value="aIF-2beta"/>
    <property type="match status" value="1"/>
</dbReference>
<evidence type="ECO:0000256" key="1">
    <source>
        <dbReference type="ARBA" id="ARBA00003323"/>
    </source>
</evidence>
<organism evidence="11 12">
    <name type="scientific">Thermococcus celer Vu 13 = JCM 8558</name>
    <dbReference type="NCBI Taxonomy" id="1293037"/>
    <lineage>
        <taxon>Archaea</taxon>
        <taxon>Methanobacteriati</taxon>
        <taxon>Methanobacteriota</taxon>
        <taxon>Thermococci</taxon>
        <taxon>Thermococcales</taxon>
        <taxon>Thermococcaceae</taxon>
        <taxon>Thermococcus</taxon>
    </lineage>
</organism>
<dbReference type="OrthoDB" id="38099at2157"/>
<dbReference type="SUPFAM" id="SSF75689">
    <property type="entry name" value="Zinc-binding domain of translation initiation factor 2 beta"/>
    <property type="match status" value="1"/>
</dbReference>
<evidence type="ECO:0000259" key="10">
    <source>
        <dbReference type="SMART" id="SM00653"/>
    </source>
</evidence>
<dbReference type="AlphaFoldDB" id="A0A218NZX8"/>
<dbReference type="InterPro" id="IPR045196">
    <property type="entry name" value="IF2/IF5"/>
</dbReference>
<keyword evidence="5 9" id="KW-0396">Initiation factor</keyword>
<dbReference type="GO" id="GO:0003743">
    <property type="term" value="F:translation initiation factor activity"/>
    <property type="evidence" value="ECO:0007669"/>
    <property type="project" value="UniProtKB-UniRule"/>
</dbReference>
<dbReference type="RefSeq" id="WP_088862217.1">
    <property type="nucleotide sequence ID" value="NZ_CP014854.1"/>
</dbReference>
<evidence type="ECO:0000313" key="11">
    <source>
        <dbReference type="EMBL" id="ASI98248.1"/>
    </source>
</evidence>
<reference evidence="11 12" key="1">
    <citation type="submission" date="2016-03" db="EMBL/GenBank/DDBJ databases">
        <title>Complete genome sequence of Thermococcus celer.</title>
        <authorList>
            <person name="Oger P.M."/>
        </authorList>
    </citation>
    <scope>NUCLEOTIDE SEQUENCE [LARGE SCALE GENOMIC DNA]</scope>
    <source>
        <strain evidence="11 12">Vu 13</strain>
    </source>
</reference>
<dbReference type="Gene3D" id="3.30.30.170">
    <property type="match status" value="1"/>
</dbReference>
<dbReference type="InterPro" id="IPR016190">
    <property type="entry name" value="Transl_init_fac_IF2/IF5_Zn-bd"/>
</dbReference>
<dbReference type="KEGG" id="tce:A3L02_01025"/>
<dbReference type="NCBIfam" id="NF003067">
    <property type="entry name" value="PRK03988.1"/>
    <property type="match status" value="1"/>
</dbReference>
<gene>
    <name evidence="9" type="primary">eif2b</name>
    <name evidence="11" type="ORF">A3L02_01025</name>
</gene>
<evidence type="ECO:0000256" key="2">
    <source>
        <dbReference type="ARBA" id="ARBA00010397"/>
    </source>
</evidence>
<evidence type="ECO:0000256" key="4">
    <source>
        <dbReference type="ARBA" id="ARBA00022314"/>
    </source>
</evidence>
<dbReference type="HAMAP" id="MF_00232">
    <property type="entry name" value="eIF_2_beta"/>
    <property type="match status" value="1"/>
</dbReference>
<comment type="similarity">
    <text evidence="2 9">Belongs to the eIF-2-beta/eIF-5 family.</text>
</comment>
<comment type="subunit">
    <text evidence="3 9">Heterotrimer composed of an alpha, a beta and a gamma chain.</text>
</comment>
<evidence type="ECO:0000256" key="6">
    <source>
        <dbReference type="ARBA" id="ARBA00022917"/>
    </source>
</evidence>
<dbReference type="InterPro" id="IPR004458">
    <property type="entry name" value="TIF2_bsu_arc"/>
</dbReference>
<keyword evidence="12" id="KW-1185">Reference proteome</keyword>
<dbReference type="PANTHER" id="PTHR23001:SF3">
    <property type="entry name" value="EUKARYOTIC TRANSLATION INITIATION FACTOR 2 SUBUNIT 2"/>
    <property type="match status" value="1"/>
</dbReference>
<evidence type="ECO:0000256" key="9">
    <source>
        <dbReference type="HAMAP-Rule" id="MF_00232"/>
    </source>
</evidence>
<evidence type="ECO:0000313" key="12">
    <source>
        <dbReference type="Proteomes" id="UP000197156"/>
    </source>
</evidence>
<evidence type="ECO:0000256" key="8">
    <source>
        <dbReference type="ARBA" id="ARBA00032408"/>
    </source>
</evidence>
<dbReference type="SMART" id="SM00653">
    <property type="entry name" value="eIF2B_5"/>
    <property type="match status" value="1"/>
</dbReference>